<reference evidence="2 3" key="1">
    <citation type="journal article" date="2013" name="BMC Genomics">
        <title>The miniature genome of a carnivorous plant Genlisea aurea contains a low number of genes and short non-coding sequences.</title>
        <authorList>
            <person name="Leushkin E.V."/>
            <person name="Sutormin R.A."/>
            <person name="Nabieva E.R."/>
            <person name="Penin A.A."/>
            <person name="Kondrashov A.S."/>
            <person name="Logacheva M.D."/>
        </authorList>
    </citation>
    <scope>NUCLEOTIDE SEQUENCE [LARGE SCALE GENOMIC DNA]</scope>
</reference>
<gene>
    <name evidence="2" type="ORF">M569_15122</name>
</gene>
<keyword evidence="2" id="KW-0808">Transferase</keyword>
<dbReference type="PANTHER" id="PTHR45744:SF2">
    <property type="entry name" value="TYROSINE AMINOTRANSFERASE"/>
    <property type="match status" value="1"/>
</dbReference>
<dbReference type="AlphaFoldDB" id="S8DAG1"/>
<dbReference type="InterPro" id="IPR015424">
    <property type="entry name" value="PyrdxlP-dep_Trfase"/>
</dbReference>
<sequence>SLKAMLQLLASNCGGDKAAISLGLGDPTAHSCFATDFTTTDAVSDALLSWKFNGYAPTAGLTQTREAIAEYLSKDLPKKLSQEDVFITAGCTQAIELTVSILARRDANILLPRPGFPIYGLCASFRGLEARYFDLDPERGWEVDLDCVERLADGNTVAMVVINPGNPCGNVYGYDHLKQIAETARKLGITVISDEVYGHLTFGTTPFVSMGTFGDVAP</sequence>
<dbReference type="InterPro" id="IPR015422">
    <property type="entry name" value="PyrdxlP-dep_Trfase_small"/>
</dbReference>
<evidence type="ECO:0000313" key="3">
    <source>
        <dbReference type="Proteomes" id="UP000015453"/>
    </source>
</evidence>
<dbReference type="CDD" id="cd00609">
    <property type="entry name" value="AAT_like"/>
    <property type="match status" value="1"/>
</dbReference>
<dbReference type="PANTHER" id="PTHR45744">
    <property type="entry name" value="TYROSINE AMINOTRANSFERASE"/>
    <property type="match status" value="1"/>
</dbReference>
<dbReference type="EMBL" id="AUSU01008165">
    <property type="protein sequence ID" value="EPS59683.1"/>
    <property type="molecule type" value="Genomic_DNA"/>
</dbReference>
<dbReference type="Gene3D" id="3.40.640.10">
    <property type="entry name" value="Type I PLP-dependent aspartate aminotransferase-like (Major domain)"/>
    <property type="match status" value="1"/>
</dbReference>
<feature type="domain" description="Aminotransferase class I/classII large" evidence="1">
    <location>
        <begin position="38"/>
        <end position="209"/>
    </location>
</feature>
<keyword evidence="2" id="KW-0032">Aminotransferase</keyword>
<dbReference type="Gene3D" id="3.90.1150.10">
    <property type="entry name" value="Aspartate Aminotransferase, domain 1"/>
    <property type="match status" value="1"/>
</dbReference>
<organism evidence="2 3">
    <name type="scientific">Genlisea aurea</name>
    <dbReference type="NCBI Taxonomy" id="192259"/>
    <lineage>
        <taxon>Eukaryota</taxon>
        <taxon>Viridiplantae</taxon>
        <taxon>Streptophyta</taxon>
        <taxon>Embryophyta</taxon>
        <taxon>Tracheophyta</taxon>
        <taxon>Spermatophyta</taxon>
        <taxon>Magnoliopsida</taxon>
        <taxon>eudicotyledons</taxon>
        <taxon>Gunneridae</taxon>
        <taxon>Pentapetalae</taxon>
        <taxon>asterids</taxon>
        <taxon>lamiids</taxon>
        <taxon>Lamiales</taxon>
        <taxon>Lentibulariaceae</taxon>
        <taxon>Genlisea</taxon>
    </lineage>
</organism>
<dbReference type="Proteomes" id="UP000015453">
    <property type="component" value="Unassembled WGS sequence"/>
</dbReference>
<dbReference type="OrthoDB" id="7042322at2759"/>
<dbReference type="InterPro" id="IPR004839">
    <property type="entry name" value="Aminotransferase_I/II_large"/>
</dbReference>
<feature type="non-terminal residue" evidence="2">
    <location>
        <position position="1"/>
    </location>
</feature>
<comment type="caution">
    <text evidence="2">The sequence shown here is derived from an EMBL/GenBank/DDBJ whole genome shotgun (WGS) entry which is preliminary data.</text>
</comment>
<protein>
    <submittedName>
        <fullName evidence="2">Aminotransferase family protein</fullName>
    </submittedName>
</protein>
<dbReference type="GO" id="GO:0030170">
    <property type="term" value="F:pyridoxal phosphate binding"/>
    <property type="evidence" value="ECO:0007669"/>
    <property type="project" value="InterPro"/>
</dbReference>
<name>S8DAG1_9LAMI</name>
<feature type="non-terminal residue" evidence="2">
    <location>
        <position position="218"/>
    </location>
</feature>
<accession>S8DAG1</accession>
<dbReference type="GO" id="GO:0004838">
    <property type="term" value="F:L-tyrosine-2-oxoglutarate transaminase activity"/>
    <property type="evidence" value="ECO:0007669"/>
    <property type="project" value="TreeGrafter"/>
</dbReference>
<dbReference type="SUPFAM" id="SSF53383">
    <property type="entry name" value="PLP-dependent transferases"/>
    <property type="match status" value="1"/>
</dbReference>
<keyword evidence="3" id="KW-1185">Reference proteome</keyword>
<dbReference type="Pfam" id="PF00155">
    <property type="entry name" value="Aminotran_1_2"/>
    <property type="match status" value="1"/>
</dbReference>
<dbReference type="GO" id="GO:0006572">
    <property type="term" value="P:L-tyrosine catabolic process"/>
    <property type="evidence" value="ECO:0007669"/>
    <property type="project" value="TreeGrafter"/>
</dbReference>
<dbReference type="InterPro" id="IPR015421">
    <property type="entry name" value="PyrdxlP-dep_Trfase_major"/>
</dbReference>
<evidence type="ECO:0000259" key="1">
    <source>
        <dbReference type="Pfam" id="PF00155"/>
    </source>
</evidence>
<proteinExistence type="predicted"/>
<evidence type="ECO:0000313" key="2">
    <source>
        <dbReference type="EMBL" id="EPS59683.1"/>
    </source>
</evidence>